<organism evidence="6 7">
    <name type="scientific">Parahaliea mediterranea</name>
    <dbReference type="NCBI Taxonomy" id="651086"/>
    <lineage>
        <taxon>Bacteria</taxon>
        <taxon>Pseudomonadati</taxon>
        <taxon>Pseudomonadota</taxon>
        <taxon>Gammaproteobacteria</taxon>
        <taxon>Cellvibrionales</taxon>
        <taxon>Halieaceae</taxon>
        <taxon>Parahaliea</taxon>
    </lineage>
</organism>
<dbReference type="Gene3D" id="1.10.357.10">
    <property type="entry name" value="Tetracycline Repressor, domain 2"/>
    <property type="match status" value="1"/>
</dbReference>
<name>A0A939DIB8_9GAMM</name>
<evidence type="ECO:0000256" key="2">
    <source>
        <dbReference type="ARBA" id="ARBA00023125"/>
    </source>
</evidence>
<dbReference type="PRINTS" id="PR00455">
    <property type="entry name" value="HTHTETR"/>
</dbReference>
<dbReference type="Pfam" id="PF00440">
    <property type="entry name" value="TetR_N"/>
    <property type="match status" value="1"/>
</dbReference>
<evidence type="ECO:0000313" key="6">
    <source>
        <dbReference type="EMBL" id="MBN7797997.1"/>
    </source>
</evidence>
<dbReference type="GO" id="GO:0003700">
    <property type="term" value="F:DNA-binding transcription factor activity"/>
    <property type="evidence" value="ECO:0007669"/>
    <property type="project" value="TreeGrafter"/>
</dbReference>
<keyword evidence="7" id="KW-1185">Reference proteome</keyword>
<keyword evidence="2 4" id="KW-0238">DNA-binding</keyword>
<gene>
    <name evidence="6" type="ORF">JYP50_15410</name>
</gene>
<accession>A0A939DIB8</accession>
<dbReference type="InterPro" id="IPR009057">
    <property type="entry name" value="Homeodomain-like_sf"/>
</dbReference>
<dbReference type="InterPro" id="IPR023772">
    <property type="entry name" value="DNA-bd_HTH_TetR-type_CS"/>
</dbReference>
<feature type="DNA-binding region" description="H-T-H motif" evidence="4">
    <location>
        <begin position="39"/>
        <end position="58"/>
    </location>
</feature>
<evidence type="ECO:0000313" key="7">
    <source>
        <dbReference type="Proteomes" id="UP000664303"/>
    </source>
</evidence>
<evidence type="ECO:0000256" key="4">
    <source>
        <dbReference type="PROSITE-ProRule" id="PRU00335"/>
    </source>
</evidence>
<keyword evidence="3" id="KW-0804">Transcription</keyword>
<feature type="domain" description="HTH tetR-type" evidence="5">
    <location>
        <begin position="16"/>
        <end position="76"/>
    </location>
</feature>
<protein>
    <submittedName>
        <fullName evidence="6">TetR family transcriptional regulator</fullName>
    </submittedName>
</protein>
<dbReference type="InterPro" id="IPR050109">
    <property type="entry name" value="HTH-type_TetR-like_transc_reg"/>
</dbReference>
<dbReference type="InterPro" id="IPR001647">
    <property type="entry name" value="HTH_TetR"/>
</dbReference>
<dbReference type="AlphaFoldDB" id="A0A939DIB8"/>
<dbReference type="InterPro" id="IPR036271">
    <property type="entry name" value="Tet_transcr_reg_TetR-rel_C_sf"/>
</dbReference>
<dbReference type="PANTHER" id="PTHR30055">
    <property type="entry name" value="HTH-TYPE TRANSCRIPTIONAL REGULATOR RUTR"/>
    <property type="match status" value="1"/>
</dbReference>
<evidence type="ECO:0000259" key="5">
    <source>
        <dbReference type="PROSITE" id="PS50977"/>
    </source>
</evidence>
<proteinExistence type="predicted"/>
<dbReference type="SUPFAM" id="SSF48498">
    <property type="entry name" value="Tetracyclin repressor-like, C-terminal domain"/>
    <property type="match status" value="1"/>
</dbReference>
<evidence type="ECO:0000256" key="3">
    <source>
        <dbReference type="ARBA" id="ARBA00023163"/>
    </source>
</evidence>
<dbReference type="GO" id="GO:0000976">
    <property type="term" value="F:transcription cis-regulatory region binding"/>
    <property type="evidence" value="ECO:0007669"/>
    <property type="project" value="TreeGrafter"/>
</dbReference>
<dbReference type="Proteomes" id="UP000664303">
    <property type="component" value="Unassembled WGS sequence"/>
</dbReference>
<dbReference type="RefSeq" id="WP_206561442.1">
    <property type="nucleotide sequence ID" value="NZ_JAFKCZ010000011.1"/>
</dbReference>
<sequence length="209" mass="23305">MADSAPTEGRRERKKRQTRARILRAAQVLFTRHSFDGTTVEAIAEAADVSKPTLFNYFPTKINLLQALLPDVDRRFAAVIDSTAGADTGTRERLEVFFAYVGSMTRRTPNLTRALLMQSLRVYECRAGDVDAHRFPATRTAFLALIQAGIERGDVRDDTSAERLTDYMTGIYVHQLMTWLIDPSHPVERELAAAAAFLASALRPGPARH</sequence>
<dbReference type="PROSITE" id="PS50977">
    <property type="entry name" value="HTH_TETR_2"/>
    <property type="match status" value="1"/>
</dbReference>
<reference evidence="6" key="1">
    <citation type="submission" date="2021-02" db="EMBL/GenBank/DDBJ databases">
        <title>PHA producing bacteria isolated from coastal sediment in Guangdong, Shenzhen.</title>
        <authorList>
            <person name="Zheng W."/>
            <person name="Yu S."/>
            <person name="Huang Y."/>
        </authorList>
    </citation>
    <scope>NUCLEOTIDE SEQUENCE</scope>
    <source>
        <strain evidence="6">TN14-10</strain>
    </source>
</reference>
<evidence type="ECO:0000256" key="1">
    <source>
        <dbReference type="ARBA" id="ARBA00023015"/>
    </source>
</evidence>
<dbReference type="SUPFAM" id="SSF46689">
    <property type="entry name" value="Homeodomain-like"/>
    <property type="match status" value="1"/>
</dbReference>
<dbReference type="EMBL" id="JAFKCZ010000011">
    <property type="protein sequence ID" value="MBN7797997.1"/>
    <property type="molecule type" value="Genomic_DNA"/>
</dbReference>
<comment type="caution">
    <text evidence="6">The sequence shown here is derived from an EMBL/GenBank/DDBJ whole genome shotgun (WGS) entry which is preliminary data.</text>
</comment>
<dbReference type="PROSITE" id="PS01081">
    <property type="entry name" value="HTH_TETR_1"/>
    <property type="match status" value="1"/>
</dbReference>
<keyword evidence="1" id="KW-0805">Transcription regulation</keyword>
<dbReference type="PANTHER" id="PTHR30055:SF234">
    <property type="entry name" value="HTH-TYPE TRANSCRIPTIONAL REGULATOR BETI"/>
    <property type="match status" value="1"/>
</dbReference>